<dbReference type="PANTHER" id="PTHR12692:SF0">
    <property type="entry name" value="GH11935P"/>
    <property type="match status" value="1"/>
</dbReference>
<dbReference type="GO" id="GO:0018279">
    <property type="term" value="P:protein N-linked glycosylation via asparagine"/>
    <property type="evidence" value="ECO:0007669"/>
    <property type="project" value="TreeGrafter"/>
</dbReference>
<comment type="similarity">
    <text evidence="3">Belongs to the OST3/OST6 family.</text>
</comment>
<evidence type="ECO:0000313" key="10">
    <source>
        <dbReference type="EMBL" id="ONK74748.1"/>
    </source>
</evidence>
<keyword evidence="4 9" id="KW-0812">Transmembrane</keyword>
<keyword evidence="7 9" id="KW-1133">Transmembrane helix</keyword>
<evidence type="ECO:0000256" key="5">
    <source>
        <dbReference type="ARBA" id="ARBA00022729"/>
    </source>
</evidence>
<accession>A0A5P1F8P0</accession>
<evidence type="ECO:0000256" key="1">
    <source>
        <dbReference type="ARBA" id="ARBA00002791"/>
    </source>
</evidence>
<evidence type="ECO:0000256" key="3">
    <source>
        <dbReference type="ARBA" id="ARBA00009561"/>
    </source>
</evidence>
<name>A0A5P1F8P0_ASPOF</name>
<feature type="transmembrane region" description="Helical" evidence="9">
    <location>
        <begin position="6"/>
        <end position="28"/>
    </location>
</feature>
<proteinExistence type="inferred from homology"/>
<keyword evidence="11" id="KW-1185">Reference proteome</keyword>
<dbReference type="Proteomes" id="UP000243459">
    <property type="component" value="Chromosome 3"/>
</dbReference>
<dbReference type="Pfam" id="PF04756">
    <property type="entry name" value="OST3_OST6"/>
    <property type="match status" value="1"/>
</dbReference>
<evidence type="ECO:0000256" key="2">
    <source>
        <dbReference type="ARBA" id="ARBA00004477"/>
    </source>
</evidence>
<organism evidence="10 11">
    <name type="scientific">Asparagus officinalis</name>
    <name type="common">Garden asparagus</name>
    <dbReference type="NCBI Taxonomy" id="4686"/>
    <lineage>
        <taxon>Eukaryota</taxon>
        <taxon>Viridiplantae</taxon>
        <taxon>Streptophyta</taxon>
        <taxon>Embryophyta</taxon>
        <taxon>Tracheophyta</taxon>
        <taxon>Spermatophyta</taxon>
        <taxon>Magnoliopsida</taxon>
        <taxon>Liliopsida</taxon>
        <taxon>Asparagales</taxon>
        <taxon>Asparagaceae</taxon>
        <taxon>Asparagoideae</taxon>
        <taxon>Asparagus</taxon>
    </lineage>
</organism>
<evidence type="ECO:0000256" key="9">
    <source>
        <dbReference type="SAM" id="Phobius"/>
    </source>
</evidence>
<protein>
    <submittedName>
        <fullName evidence="10">Uncharacterized protein</fullName>
    </submittedName>
</protein>
<dbReference type="AlphaFoldDB" id="A0A5P1F8P0"/>
<dbReference type="GO" id="GO:0008250">
    <property type="term" value="C:oligosaccharyltransferase complex"/>
    <property type="evidence" value="ECO:0007669"/>
    <property type="project" value="TreeGrafter"/>
</dbReference>
<evidence type="ECO:0000256" key="6">
    <source>
        <dbReference type="ARBA" id="ARBA00022824"/>
    </source>
</evidence>
<keyword evidence="6" id="KW-0256">Endoplasmic reticulum</keyword>
<feature type="transmembrane region" description="Helical" evidence="9">
    <location>
        <begin position="60"/>
        <end position="81"/>
    </location>
</feature>
<feature type="transmembrane region" description="Helical" evidence="9">
    <location>
        <begin position="87"/>
        <end position="104"/>
    </location>
</feature>
<dbReference type="InterPro" id="IPR021149">
    <property type="entry name" value="OligosaccharylTrfase_OST3/OST6"/>
</dbReference>
<reference evidence="11" key="1">
    <citation type="journal article" date="2017" name="Nat. Commun.">
        <title>The asparagus genome sheds light on the origin and evolution of a young Y chromosome.</title>
        <authorList>
            <person name="Harkess A."/>
            <person name="Zhou J."/>
            <person name="Xu C."/>
            <person name="Bowers J.E."/>
            <person name="Van der Hulst R."/>
            <person name="Ayyampalayam S."/>
            <person name="Mercati F."/>
            <person name="Riccardi P."/>
            <person name="McKain M.R."/>
            <person name="Kakrana A."/>
            <person name="Tang H."/>
            <person name="Ray J."/>
            <person name="Groenendijk J."/>
            <person name="Arikit S."/>
            <person name="Mathioni S.M."/>
            <person name="Nakano M."/>
            <person name="Shan H."/>
            <person name="Telgmann-Rauber A."/>
            <person name="Kanno A."/>
            <person name="Yue Z."/>
            <person name="Chen H."/>
            <person name="Li W."/>
            <person name="Chen Y."/>
            <person name="Xu X."/>
            <person name="Zhang Y."/>
            <person name="Luo S."/>
            <person name="Chen H."/>
            <person name="Gao J."/>
            <person name="Mao Z."/>
            <person name="Pires J.C."/>
            <person name="Luo M."/>
            <person name="Kudrna D."/>
            <person name="Wing R.A."/>
            <person name="Meyers B.C."/>
            <person name="Yi K."/>
            <person name="Kong H."/>
            <person name="Lavrijsen P."/>
            <person name="Sunseri F."/>
            <person name="Falavigna A."/>
            <person name="Ye Y."/>
            <person name="Leebens-Mack J.H."/>
            <person name="Chen G."/>
        </authorList>
    </citation>
    <scope>NUCLEOTIDE SEQUENCE [LARGE SCALE GENOMIC DNA]</scope>
    <source>
        <strain evidence="11">cv. DH0086</strain>
    </source>
</reference>
<sequence length="127" mass="14412">MVHDPKLWMSLAVFVYFFSVSGAMHNIIRKMPMFMGDRNEPGKMVYFYQGSGMQLGAEGFAIGFLYSVVGMILAFVTHVLVRVKNVGVQRGVMFVAMVVAYWAVRKVIYLDNWKTGYSIHAFLPSGW</sequence>
<comment type="subcellular location">
    <subcellularLocation>
        <location evidence="2">Endoplasmic reticulum membrane</location>
        <topology evidence="2">Multi-pass membrane protein</topology>
    </subcellularLocation>
</comment>
<evidence type="ECO:0000313" key="11">
    <source>
        <dbReference type="Proteomes" id="UP000243459"/>
    </source>
</evidence>
<dbReference type="PANTHER" id="PTHR12692">
    <property type="entry name" value="DOLICHYL-DIPHOSPHOOLIGOSACCHARIDE--PROTEIN GLYCOSYLTRANSFERASE-RELATED"/>
    <property type="match status" value="1"/>
</dbReference>
<dbReference type="OMA" id="TIQRAFM"/>
<keyword evidence="5" id="KW-0732">Signal</keyword>
<gene>
    <name evidence="10" type="ORF">A4U43_C03F9750</name>
</gene>
<comment type="function">
    <text evidence="1">Subunit of the oligosaccharyl transferase (OST) complex that catalyzes the initial transfer of a defined glycan (Glc(3)Man(9)GlcNAc(2) in eukaryotes) from the lipid carrier dolichol-pyrophosphate to an asparagine residue within an Asn-X-Ser/Thr consensus motif in nascent polypeptide chains, the first step in protein N-glycosylation. N-glycosylation occurs cotranslationally and the complex associates with the Sec61 complex at the channel-forming translocon complex that mediates protein translocation across the endoplasmic reticulum (ER). All subunits are required for a maximal enzyme activity.</text>
</comment>
<dbReference type="Gramene" id="ONK74748">
    <property type="protein sequence ID" value="ONK74748"/>
    <property type="gene ID" value="A4U43_C03F9750"/>
</dbReference>
<keyword evidence="8 9" id="KW-0472">Membrane</keyword>
<dbReference type="EMBL" id="CM007383">
    <property type="protein sequence ID" value="ONK74748.1"/>
    <property type="molecule type" value="Genomic_DNA"/>
</dbReference>
<evidence type="ECO:0000256" key="7">
    <source>
        <dbReference type="ARBA" id="ARBA00022989"/>
    </source>
</evidence>
<evidence type="ECO:0000256" key="4">
    <source>
        <dbReference type="ARBA" id="ARBA00022692"/>
    </source>
</evidence>
<evidence type="ECO:0000256" key="8">
    <source>
        <dbReference type="ARBA" id="ARBA00023136"/>
    </source>
</evidence>